<sequence>MKQYSIHGFGISKEQQMIQELSFVLNKRRYIHEVIDTKITITHNGEAIEVIAIDETYMIKCGRDSGTIHRKTTKRKTLKGAVNLITVMFDESKKNIGLLVNGGYYYVQEIK</sequence>
<name>A0ABU6MVT6_9BACI</name>
<evidence type="ECO:0000313" key="2">
    <source>
        <dbReference type="Proteomes" id="UP001309448"/>
    </source>
</evidence>
<gene>
    <name evidence="1" type="ORF">P4U88_05135</name>
</gene>
<dbReference type="RefSeq" id="WP_327919213.1">
    <property type="nucleotide sequence ID" value="NZ_JARMDB010000004.1"/>
</dbReference>
<evidence type="ECO:0000313" key="1">
    <source>
        <dbReference type="EMBL" id="MED1565336.1"/>
    </source>
</evidence>
<dbReference type="Proteomes" id="UP001309448">
    <property type="component" value="Unassembled WGS sequence"/>
</dbReference>
<evidence type="ECO:0008006" key="3">
    <source>
        <dbReference type="Google" id="ProtNLM"/>
    </source>
</evidence>
<organism evidence="1 2">
    <name type="scientific">Bacillus paramycoides</name>
    <dbReference type="NCBI Taxonomy" id="2026194"/>
    <lineage>
        <taxon>Bacteria</taxon>
        <taxon>Bacillati</taxon>
        <taxon>Bacillota</taxon>
        <taxon>Bacilli</taxon>
        <taxon>Bacillales</taxon>
        <taxon>Bacillaceae</taxon>
        <taxon>Bacillus</taxon>
        <taxon>Bacillus cereus group</taxon>
    </lineage>
</organism>
<accession>A0ABU6MVT6</accession>
<keyword evidence="2" id="KW-1185">Reference proteome</keyword>
<dbReference type="EMBL" id="JARMDB010000004">
    <property type="protein sequence ID" value="MED1565336.1"/>
    <property type="molecule type" value="Genomic_DNA"/>
</dbReference>
<reference evidence="1 2" key="1">
    <citation type="submission" date="2023-03" db="EMBL/GenBank/DDBJ databases">
        <title>Bacillus Genome Sequencing.</title>
        <authorList>
            <person name="Dunlap C."/>
        </authorList>
    </citation>
    <scope>NUCLEOTIDE SEQUENCE [LARGE SCALE GENOMIC DNA]</scope>
    <source>
        <strain evidence="1 2">B-615</strain>
    </source>
</reference>
<comment type="caution">
    <text evidence="1">The sequence shown here is derived from an EMBL/GenBank/DDBJ whole genome shotgun (WGS) entry which is preliminary data.</text>
</comment>
<protein>
    <recommendedName>
        <fullName evidence="3">Competence protein ComG</fullName>
    </recommendedName>
</protein>
<proteinExistence type="predicted"/>